<evidence type="ECO:0000259" key="10">
    <source>
        <dbReference type="Pfam" id="PF07730"/>
    </source>
</evidence>
<dbReference type="Pfam" id="PF07730">
    <property type="entry name" value="HisKA_3"/>
    <property type="match status" value="1"/>
</dbReference>
<name>A0A7W9CAV5_9MICO</name>
<dbReference type="Proteomes" id="UP000517712">
    <property type="component" value="Unassembled WGS sequence"/>
</dbReference>
<evidence type="ECO:0000313" key="12">
    <source>
        <dbReference type="Proteomes" id="UP000517712"/>
    </source>
</evidence>
<dbReference type="AlphaFoldDB" id="A0A7W9CAV5"/>
<gene>
    <name evidence="11" type="ORF">HD600_000719</name>
</gene>
<evidence type="ECO:0000313" key="11">
    <source>
        <dbReference type="EMBL" id="MBB5742222.1"/>
    </source>
</evidence>
<keyword evidence="9" id="KW-0472">Membrane</keyword>
<evidence type="ECO:0000256" key="4">
    <source>
        <dbReference type="ARBA" id="ARBA00022679"/>
    </source>
</evidence>
<dbReference type="EC" id="2.7.13.3" evidence="2"/>
<sequence length="381" mass="40185">MAFGRSTREEPGILRLTRGGALSTLERVAILVIIGGLIAVDTFGIVLGTGADLLTSLVSIATTAVFALYLWSPVVATLALGIMFGVSFLADSASEFLLAAAVAAGMVMRLGRTALILFYAGGFLLAVALVAYGDARVPAGVGIYLIIATVSGVIGFALRVALDRGRVLEEQLAERAEREREAVLAERRWIAGELHDSIAHHLTVISLHVQMLDDAEMSRRSQEAIGAAAKKAMADLRFVIELAADDGPRSAGVQTGDLAAAVDEASGEFEAAGHVVRRDGDLRDGRLPRIAEIIFARIVRESATNVLKYAGAGEVGIRLDVDDQAAELTVSSPLPTEPRRELSSSRTGLNRMAERVVGASGEFSAGAVDGRWTVSARLPIT</sequence>
<comment type="catalytic activity">
    <reaction evidence="1">
        <text>ATP + protein L-histidine = ADP + protein N-phospho-L-histidine.</text>
        <dbReference type="EC" id="2.7.13.3"/>
    </reaction>
</comment>
<feature type="transmembrane region" description="Helical" evidence="9">
    <location>
        <begin position="114"/>
        <end position="133"/>
    </location>
</feature>
<dbReference type="RefSeq" id="WP_184281565.1">
    <property type="nucleotide sequence ID" value="NZ_BAAAPG010000001.1"/>
</dbReference>
<evidence type="ECO:0000256" key="8">
    <source>
        <dbReference type="ARBA" id="ARBA00023012"/>
    </source>
</evidence>
<evidence type="ECO:0000256" key="3">
    <source>
        <dbReference type="ARBA" id="ARBA00022553"/>
    </source>
</evidence>
<dbReference type="Gene3D" id="1.20.5.1930">
    <property type="match status" value="1"/>
</dbReference>
<evidence type="ECO:0000256" key="9">
    <source>
        <dbReference type="SAM" id="Phobius"/>
    </source>
</evidence>
<feature type="domain" description="Signal transduction histidine kinase subgroup 3 dimerisation and phosphoacceptor" evidence="10">
    <location>
        <begin position="186"/>
        <end position="240"/>
    </location>
</feature>
<organism evidence="11 12">
    <name type="scientific">Microbacterium ginsengiterrae</name>
    <dbReference type="NCBI Taxonomy" id="546115"/>
    <lineage>
        <taxon>Bacteria</taxon>
        <taxon>Bacillati</taxon>
        <taxon>Actinomycetota</taxon>
        <taxon>Actinomycetes</taxon>
        <taxon>Micrococcales</taxon>
        <taxon>Microbacteriaceae</taxon>
        <taxon>Microbacterium</taxon>
    </lineage>
</organism>
<evidence type="ECO:0000256" key="1">
    <source>
        <dbReference type="ARBA" id="ARBA00000085"/>
    </source>
</evidence>
<evidence type="ECO:0000256" key="7">
    <source>
        <dbReference type="ARBA" id="ARBA00022840"/>
    </source>
</evidence>
<keyword evidence="9" id="KW-0812">Transmembrane</keyword>
<proteinExistence type="predicted"/>
<dbReference type="PANTHER" id="PTHR24421">
    <property type="entry name" value="NITRATE/NITRITE SENSOR PROTEIN NARX-RELATED"/>
    <property type="match status" value="1"/>
</dbReference>
<keyword evidence="5" id="KW-0547">Nucleotide-binding</keyword>
<keyword evidence="12" id="KW-1185">Reference proteome</keyword>
<feature type="transmembrane region" description="Helical" evidence="9">
    <location>
        <begin position="78"/>
        <end position="102"/>
    </location>
</feature>
<feature type="transmembrane region" description="Helical" evidence="9">
    <location>
        <begin position="139"/>
        <end position="162"/>
    </location>
</feature>
<dbReference type="EMBL" id="JACHMU010000001">
    <property type="protein sequence ID" value="MBB5742222.1"/>
    <property type="molecule type" value="Genomic_DNA"/>
</dbReference>
<keyword evidence="7" id="KW-0067">ATP-binding</keyword>
<keyword evidence="8" id="KW-0902">Two-component regulatory system</keyword>
<dbReference type="PANTHER" id="PTHR24421:SF10">
    <property type="entry name" value="NITRATE_NITRITE SENSOR PROTEIN NARQ"/>
    <property type="match status" value="1"/>
</dbReference>
<dbReference type="GO" id="GO:0046983">
    <property type="term" value="F:protein dimerization activity"/>
    <property type="evidence" value="ECO:0007669"/>
    <property type="project" value="InterPro"/>
</dbReference>
<accession>A0A7W9CAV5</accession>
<reference evidence="11 12" key="1">
    <citation type="submission" date="2020-08" db="EMBL/GenBank/DDBJ databases">
        <title>Sequencing the genomes of 1000 actinobacteria strains.</title>
        <authorList>
            <person name="Klenk H.-P."/>
        </authorList>
    </citation>
    <scope>NUCLEOTIDE SEQUENCE [LARGE SCALE GENOMIC DNA]</scope>
    <source>
        <strain evidence="11 12">DSM 24823</strain>
    </source>
</reference>
<feature type="transmembrane region" description="Helical" evidence="9">
    <location>
        <begin position="28"/>
        <end position="47"/>
    </location>
</feature>
<dbReference type="Gene3D" id="3.30.565.10">
    <property type="entry name" value="Histidine kinase-like ATPase, C-terminal domain"/>
    <property type="match status" value="1"/>
</dbReference>
<evidence type="ECO:0000256" key="6">
    <source>
        <dbReference type="ARBA" id="ARBA00022777"/>
    </source>
</evidence>
<keyword evidence="6 11" id="KW-0418">Kinase</keyword>
<dbReference type="InterPro" id="IPR050482">
    <property type="entry name" value="Sensor_HK_TwoCompSys"/>
</dbReference>
<dbReference type="GO" id="GO:0005524">
    <property type="term" value="F:ATP binding"/>
    <property type="evidence" value="ECO:0007669"/>
    <property type="project" value="UniProtKB-KW"/>
</dbReference>
<dbReference type="InterPro" id="IPR036890">
    <property type="entry name" value="HATPase_C_sf"/>
</dbReference>
<dbReference type="InterPro" id="IPR011712">
    <property type="entry name" value="Sig_transdc_His_kin_sub3_dim/P"/>
</dbReference>
<keyword evidence="9" id="KW-1133">Transmembrane helix</keyword>
<evidence type="ECO:0000256" key="2">
    <source>
        <dbReference type="ARBA" id="ARBA00012438"/>
    </source>
</evidence>
<evidence type="ECO:0000256" key="5">
    <source>
        <dbReference type="ARBA" id="ARBA00022741"/>
    </source>
</evidence>
<keyword evidence="4" id="KW-0808">Transferase</keyword>
<keyword evidence="3" id="KW-0597">Phosphoprotein</keyword>
<protein>
    <recommendedName>
        <fullName evidence="2">histidine kinase</fullName>
        <ecNumber evidence="2">2.7.13.3</ecNumber>
    </recommendedName>
</protein>
<comment type="caution">
    <text evidence="11">The sequence shown here is derived from an EMBL/GenBank/DDBJ whole genome shotgun (WGS) entry which is preliminary data.</text>
</comment>
<dbReference type="GO" id="GO:0000155">
    <property type="term" value="F:phosphorelay sensor kinase activity"/>
    <property type="evidence" value="ECO:0007669"/>
    <property type="project" value="InterPro"/>
</dbReference>
<dbReference type="GO" id="GO:0016020">
    <property type="term" value="C:membrane"/>
    <property type="evidence" value="ECO:0007669"/>
    <property type="project" value="InterPro"/>
</dbReference>